<dbReference type="PROSITE" id="PS50244">
    <property type="entry name" value="S5A_REDUCTASE"/>
    <property type="match status" value="1"/>
</dbReference>
<feature type="transmembrane region" description="Helical" evidence="2">
    <location>
        <begin position="106"/>
        <end position="126"/>
    </location>
</feature>
<comment type="caution">
    <text evidence="3">The sequence shown here is derived from an EMBL/GenBank/DDBJ whole genome shotgun (WGS) entry which is preliminary data.</text>
</comment>
<evidence type="ECO:0000313" key="4">
    <source>
        <dbReference type="Proteomes" id="UP001239795"/>
    </source>
</evidence>
<reference evidence="3 4" key="1">
    <citation type="submission" date="2016-10" db="EMBL/GenBank/DDBJ databases">
        <title>The genome sequence of Colletotrichum fioriniae PJ7.</title>
        <authorList>
            <person name="Baroncelli R."/>
        </authorList>
    </citation>
    <scope>NUCLEOTIDE SEQUENCE [LARGE SCALE GENOMIC DNA]</scope>
    <source>
        <strain evidence="3">Col 31</strain>
    </source>
</reference>
<feature type="region of interest" description="Disordered" evidence="1">
    <location>
        <begin position="312"/>
        <end position="339"/>
    </location>
</feature>
<feature type="transmembrane region" description="Helical" evidence="2">
    <location>
        <begin position="193"/>
        <end position="212"/>
    </location>
</feature>
<feature type="transmembrane region" description="Helical" evidence="2">
    <location>
        <begin position="12"/>
        <end position="31"/>
    </location>
</feature>
<dbReference type="EMBL" id="MLGG01000024">
    <property type="protein sequence ID" value="KAK1455432.1"/>
    <property type="molecule type" value="Genomic_DNA"/>
</dbReference>
<feature type="compositionally biased region" description="Basic and acidic residues" evidence="1">
    <location>
        <begin position="312"/>
        <end position="326"/>
    </location>
</feature>
<organism evidence="3 4">
    <name type="scientific">Colletotrichum melonis</name>
    <dbReference type="NCBI Taxonomy" id="1209925"/>
    <lineage>
        <taxon>Eukaryota</taxon>
        <taxon>Fungi</taxon>
        <taxon>Dikarya</taxon>
        <taxon>Ascomycota</taxon>
        <taxon>Pezizomycotina</taxon>
        <taxon>Sordariomycetes</taxon>
        <taxon>Hypocreomycetidae</taxon>
        <taxon>Glomerellales</taxon>
        <taxon>Glomerellaceae</taxon>
        <taxon>Colletotrichum</taxon>
        <taxon>Colletotrichum acutatum species complex</taxon>
    </lineage>
</organism>
<feature type="transmembrane region" description="Helical" evidence="2">
    <location>
        <begin position="389"/>
        <end position="408"/>
    </location>
</feature>
<dbReference type="InterPro" id="IPR010721">
    <property type="entry name" value="UstE-like"/>
</dbReference>
<feature type="transmembrane region" description="Helical" evidence="2">
    <location>
        <begin position="224"/>
        <end position="246"/>
    </location>
</feature>
<keyword evidence="2" id="KW-0812">Transmembrane</keyword>
<feature type="transmembrane region" description="Helical" evidence="2">
    <location>
        <begin position="38"/>
        <end position="60"/>
    </location>
</feature>
<gene>
    <name evidence="3" type="ORF">CMEL01_04192</name>
</gene>
<keyword evidence="4" id="KW-1185">Reference proteome</keyword>
<dbReference type="PANTHER" id="PTHR32251">
    <property type="entry name" value="3-OXO-5-ALPHA-STEROID 4-DEHYDROGENASE"/>
    <property type="match status" value="1"/>
</dbReference>
<keyword evidence="2" id="KW-0472">Membrane</keyword>
<proteinExistence type="predicted"/>
<dbReference type="PANTHER" id="PTHR32251:SF15">
    <property type="entry name" value="3-OXO-5-ALPHA-STEROID 4-DEHYDROGENASE (DUF1295)"/>
    <property type="match status" value="1"/>
</dbReference>
<feature type="transmembrane region" description="Helical" evidence="2">
    <location>
        <begin position="66"/>
        <end position="85"/>
    </location>
</feature>
<evidence type="ECO:0000313" key="3">
    <source>
        <dbReference type="EMBL" id="KAK1455432.1"/>
    </source>
</evidence>
<evidence type="ECO:0008006" key="5">
    <source>
        <dbReference type="Google" id="ProtNLM"/>
    </source>
</evidence>
<dbReference type="AlphaFoldDB" id="A0AAI9UDU0"/>
<dbReference type="GO" id="GO:0016020">
    <property type="term" value="C:membrane"/>
    <property type="evidence" value="ECO:0007669"/>
    <property type="project" value="TreeGrafter"/>
</dbReference>
<sequence length="479" mass="53891">MAVVHVLDDYYLAITALITVAYQLFFFSIAFSFKFDKLTDFAGGTNFVVLAIITLAISGHNHARQIVASIFIMLWGARLSAFLLFRILKTGKDDRFDDKRDKFFPFLGFWIFQMIWVWTVSLPVTVLNSPNVTRYPQHDFGTGRDIVGVIFFVVGFVMESVSDAQKYVFRRDNPSREAICDKGFFKLSRHPNYFGEIIIQFGIYMIAVSAAADGYVGGQAFKALYATILGPFFLTLLLMFVSGLTLQERPGAKKRYEKNQNWEGYKRYLERTSILIPFPPQLYVRMPTFLKRTVFLEFPMYVFDPAKHSDAGARAEEGQQHQHESVAKPAHGNGRPSGEESLVGQLVSLTSVNNGLQRRPAQLTPPVNRYRICQRASAPAQVRRLIERLLLVAVVGILCFLAVVLRAFRDRHHGVLSPDVDGRLPVQAVDAAALYGDDVLILGGHRAFSLRSFLEPVSGVTEGHTGVAWISLVPQLRQK</sequence>
<dbReference type="Proteomes" id="UP001239795">
    <property type="component" value="Unassembled WGS sequence"/>
</dbReference>
<name>A0AAI9UDU0_9PEZI</name>
<evidence type="ECO:0000256" key="2">
    <source>
        <dbReference type="SAM" id="Phobius"/>
    </source>
</evidence>
<accession>A0AAI9UDU0</accession>
<evidence type="ECO:0000256" key="1">
    <source>
        <dbReference type="SAM" id="MobiDB-lite"/>
    </source>
</evidence>
<protein>
    <recommendedName>
        <fullName evidence="5">Steroid 5-alpha reductase C-terminal domain-containing protein</fullName>
    </recommendedName>
</protein>
<dbReference type="Pfam" id="PF06966">
    <property type="entry name" value="DUF1295"/>
    <property type="match status" value="1"/>
</dbReference>
<keyword evidence="2" id="KW-1133">Transmembrane helix</keyword>
<feature type="transmembrane region" description="Helical" evidence="2">
    <location>
        <begin position="146"/>
        <end position="162"/>
    </location>
</feature>
<dbReference type="Gene3D" id="1.20.120.1630">
    <property type="match status" value="1"/>
</dbReference>